<protein>
    <recommendedName>
        <fullName evidence="2">Polyphosphate kinase-2-related domain-containing protein</fullName>
    </recommendedName>
</protein>
<evidence type="ECO:0000256" key="1">
    <source>
        <dbReference type="SAM" id="MobiDB-lite"/>
    </source>
</evidence>
<organism evidence="3 4">
    <name type="scientific">Geodermatophilus maliterrae</name>
    <dbReference type="NCBI Taxonomy" id="3162531"/>
    <lineage>
        <taxon>Bacteria</taxon>
        <taxon>Bacillati</taxon>
        <taxon>Actinomycetota</taxon>
        <taxon>Actinomycetes</taxon>
        <taxon>Geodermatophilales</taxon>
        <taxon>Geodermatophilaceae</taxon>
        <taxon>Geodermatophilus</taxon>
    </lineage>
</organism>
<sequence length="320" mass="34480">MAAGERPVALLREELAVEVLLDAVWRPAALLGWRHDDDGRCQVRVRLGWDGRPRVLWTPLPILRLPEPAAAAAPPAAAEPPAASESPRRALPPPVPPPLRPLVHRAARSPVRRAERVPSERPLPAADDVRLLHLQIELLKLQAWVREEGRRVVVVLEGARDAGQGGTAAALVEHLDPRTVTVVPAGAPDRAAHLPAAGHVVVFDRSWFGPVVRDPAGRDAPLRDLTTLERLLTRGGVLLVKLWFSAAGADADPVAEAALLGATSTTTAPWTVLAADDERRARLEALRHVLSVLDYRGRRDDVVGRPDPLLVAPVPVAAEP</sequence>
<keyword evidence="4" id="KW-1185">Reference proteome</keyword>
<dbReference type="Pfam" id="PF03976">
    <property type="entry name" value="PPK2"/>
    <property type="match status" value="2"/>
</dbReference>
<accession>A0ABV3XCD2</accession>
<reference evidence="3 4" key="1">
    <citation type="submission" date="2024-06" db="EMBL/GenBank/DDBJ databases">
        <title>Draft genome sequence of Geodermatophilus badlandi, a novel member of the Geodermatophilaceae isolated from badland sedimentary rocks in the Red desert, Wyoming, USA.</title>
        <authorList>
            <person name="Ben Tekaya S."/>
            <person name="Nouioui I."/>
            <person name="Flores G.M."/>
            <person name="Shaal M.N."/>
            <person name="Bredoire F."/>
            <person name="Basile F."/>
            <person name="Van Diepen L."/>
            <person name="Ward N.L."/>
        </authorList>
    </citation>
    <scope>NUCLEOTIDE SEQUENCE [LARGE SCALE GENOMIC DNA]</scope>
    <source>
        <strain evidence="3 4">WL48A</strain>
    </source>
</reference>
<dbReference type="EMBL" id="JBFNXQ010000016">
    <property type="protein sequence ID" value="MEX5718215.1"/>
    <property type="molecule type" value="Genomic_DNA"/>
</dbReference>
<feature type="domain" description="Polyphosphate kinase-2-related" evidence="2">
    <location>
        <begin position="255"/>
        <end position="297"/>
    </location>
</feature>
<proteinExistence type="predicted"/>
<dbReference type="Proteomes" id="UP001560045">
    <property type="component" value="Unassembled WGS sequence"/>
</dbReference>
<dbReference type="InterPro" id="IPR027417">
    <property type="entry name" value="P-loop_NTPase"/>
</dbReference>
<evidence type="ECO:0000313" key="4">
    <source>
        <dbReference type="Proteomes" id="UP001560045"/>
    </source>
</evidence>
<feature type="domain" description="Polyphosphate kinase-2-related" evidence="2">
    <location>
        <begin position="129"/>
        <end position="246"/>
    </location>
</feature>
<comment type="caution">
    <text evidence="3">The sequence shown here is derived from an EMBL/GenBank/DDBJ whole genome shotgun (WGS) entry which is preliminary data.</text>
</comment>
<name>A0ABV3XCD2_9ACTN</name>
<dbReference type="InterPro" id="IPR022488">
    <property type="entry name" value="PPK2-related"/>
</dbReference>
<feature type="region of interest" description="Disordered" evidence="1">
    <location>
        <begin position="71"/>
        <end position="102"/>
    </location>
</feature>
<gene>
    <name evidence="3" type="ORF">ABQ292_07505</name>
</gene>
<dbReference type="Gene3D" id="3.40.50.300">
    <property type="entry name" value="P-loop containing nucleotide triphosphate hydrolases"/>
    <property type="match status" value="2"/>
</dbReference>
<dbReference type="PANTHER" id="PTHR34383:SF1">
    <property type="entry name" value="ADP-POLYPHOSPHATE PHOSPHOTRANSFERASE"/>
    <property type="match status" value="1"/>
</dbReference>
<feature type="compositionally biased region" description="Pro residues" evidence="1">
    <location>
        <begin position="90"/>
        <end position="100"/>
    </location>
</feature>
<evidence type="ECO:0000313" key="3">
    <source>
        <dbReference type="EMBL" id="MEX5718215.1"/>
    </source>
</evidence>
<feature type="compositionally biased region" description="Low complexity" evidence="1">
    <location>
        <begin position="71"/>
        <end position="85"/>
    </location>
</feature>
<dbReference type="RefSeq" id="WP_369204840.1">
    <property type="nucleotide sequence ID" value="NZ_JBFNXQ010000016.1"/>
</dbReference>
<dbReference type="PANTHER" id="PTHR34383">
    <property type="entry name" value="POLYPHOSPHATE:AMP PHOSPHOTRANSFERASE-RELATED"/>
    <property type="match status" value="1"/>
</dbReference>
<evidence type="ECO:0000259" key="2">
    <source>
        <dbReference type="Pfam" id="PF03976"/>
    </source>
</evidence>